<evidence type="ECO:0008006" key="4">
    <source>
        <dbReference type="Google" id="ProtNLM"/>
    </source>
</evidence>
<organism evidence="2 3">
    <name type="scientific">Plantibacter elymi</name>
    <name type="common">nom. nud.</name>
    <dbReference type="NCBI Taxonomy" id="199708"/>
    <lineage>
        <taxon>Bacteria</taxon>
        <taxon>Bacillati</taxon>
        <taxon>Actinomycetota</taxon>
        <taxon>Actinomycetes</taxon>
        <taxon>Micrococcales</taxon>
        <taxon>Microbacteriaceae</taxon>
        <taxon>Plantibacter</taxon>
    </lineage>
</organism>
<comment type="caution">
    <text evidence="2">The sequence shown here is derived from an EMBL/GenBank/DDBJ whole genome shotgun (WGS) entry which is preliminary data.</text>
</comment>
<evidence type="ECO:0000313" key="3">
    <source>
        <dbReference type="Proteomes" id="UP000194464"/>
    </source>
</evidence>
<dbReference type="RefSeq" id="WP_086473417.1">
    <property type="nucleotide sequence ID" value="NZ_FXWJ01000002.1"/>
</dbReference>
<sequence>MAQLMRLSQLRSIAEAGGITLLDHPIDTANLYALVDPNDDVLYIGKAASKRRHLEEESFAGLDYEYGNVIGFAALVTENDASRRPLRYDPDTFDPATVFTYIAAESWAGPAIDRVVARLKAGAFPSASEVEEILIRIHVRTGRLIGNSQFASQWETPIGSFEDTIAVLAAGAARMSGVLGRHTSFRTLHPRTTGVTEGEPLEAHSDAPWTVDAAAAE</sequence>
<evidence type="ECO:0000313" key="2">
    <source>
        <dbReference type="EMBL" id="SMQ66974.1"/>
    </source>
</evidence>
<dbReference type="Proteomes" id="UP000194464">
    <property type="component" value="Unassembled WGS sequence"/>
</dbReference>
<dbReference type="EMBL" id="FXWJ01000002">
    <property type="protein sequence ID" value="SMQ66974.1"/>
    <property type="molecule type" value="Genomic_DNA"/>
</dbReference>
<reference evidence="2 3" key="1">
    <citation type="submission" date="2017-04" db="EMBL/GenBank/DDBJ databases">
        <authorList>
            <person name="Varghese N."/>
            <person name="Submissions S."/>
        </authorList>
    </citation>
    <scope>NUCLEOTIDE SEQUENCE [LARGE SCALE GENOMIC DNA]</scope>
    <source>
        <strain evidence="2 3">VKM Ac-1784</strain>
    </source>
</reference>
<name>A0ABY1RDD3_9MICO</name>
<accession>A0ABY1RDD3</accession>
<proteinExistence type="predicted"/>
<keyword evidence="3" id="KW-1185">Reference proteome</keyword>
<gene>
    <name evidence="2" type="ORF">SAMN06295909_1381</name>
</gene>
<protein>
    <recommendedName>
        <fullName evidence="4">GIY-YIG domain-containing protein</fullName>
    </recommendedName>
</protein>
<feature type="region of interest" description="Disordered" evidence="1">
    <location>
        <begin position="189"/>
        <end position="209"/>
    </location>
</feature>
<evidence type="ECO:0000256" key="1">
    <source>
        <dbReference type="SAM" id="MobiDB-lite"/>
    </source>
</evidence>